<sequence>MYFVELNIAFFSVDVLYAVEGPRNFRDHDHSQLNEKIREVAIKYGNDTRRLCVFERALRKEAAAVRQCSMMQSHSEDCVKKAKTQLGGFPIFIKPARPGNKCVHSFSIASNPEEMRAWIKVIICYLVLTYGVISLGSIATIDQSQTLYECVKNKKPYAVEYLNVEQCRNCLPGIESFVNKAIKSLDLRHFAKNLLFIKGFYKAHNLICFISASFEPRSETDYRLLQEANNSVSWEVLHLGCVLEDLGITRSDCFAPKFPDRYFMVINFPKVEGVLLHQTNIPRRTADMRVAWRVSEGEELYDCDSIDDNILQVFLSHTDRRVLLSEAAQIIENTEITVDRACIFEESNACDRTDMTTNHNCNQRCGDIN</sequence>
<dbReference type="Proteomes" id="UP000046393">
    <property type="component" value="Unplaced"/>
</dbReference>
<reference evidence="2" key="1">
    <citation type="submission" date="2017-02" db="UniProtKB">
        <authorList>
            <consortium name="WormBaseParasite"/>
        </authorList>
    </citation>
    <scope>IDENTIFICATION</scope>
</reference>
<evidence type="ECO:0000313" key="2">
    <source>
        <dbReference type="WBParaSite" id="SMUV_0000368401-mRNA-1"/>
    </source>
</evidence>
<accession>A0A0N5AH46</accession>
<evidence type="ECO:0000313" key="1">
    <source>
        <dbReference type="Proteomes" id="UP000046393"/>
    </source>
</evidence>
<dbReference type="WBParaSite" id="SMUV_0000368401-mRNA-1">
    <property type="protein sequence ID" value="SMUV_0000368401-mRNA-1"/>
    <property type="gene ID" value="SMUV_0000368401"/>
</dbReference>
<keyword evidence="1" id="KW-1185">Reference proteome</keyword>
<dbReference type="STRING" id="451379.A0A0N5AH46"/>
<dbReference type="AlphaFoldDB" id="A0A0N5AH46"/>
<organism evidence="1 2">
    <name type="scientific">Syphacia muris</name>
    <dbReference type="NCBI Taxonomy" id="451379"/>
    <lineage>
        <taxon>Eukaryota</taxon>
        <taxon>Metazoa</taxon>
        <taxon>Ecdysozoa</taxon>
        <taxon>Nematoda</taxon>
        <taxon>Chromadorea</taxon>
        <taxon>Rhabditida</taxon>
        <taxon>Spirurina</taxon>
        <taxon>Oxyuridomorpha</taxon>
        <taxon>Oxyuroidea</taxon>
        <taxon>Oxyuridae</taxon>
        <taxon>Syphacia</taxon>
    </lineage>
</organism>
<name>A0A0N5AH46_9BILA</name>
<protein>
    <submittedName>
        <fullName evidence="2">ATP-grasp domain-containing protein</fullName>
    </submittedName>
</protein>
<proteinExistence type="predicted"/>